<dbReference type="AlphaFoldDB" id="A0A0B4HW37"/>
<evidence type="ECO:0000256" key="2">
    <source>
        <dbReference type="ARBA" id="ARBA00022884"/>
    </source>
</evidence>
<dbReference type="SUPFAM" id="SSF54928">
    <property type="entry name" value="RNA-binding domain, RBD"/>
    <property type="match status" value="1"/>
</dbReference>
<dbReference type="Pfam" id="PF00076">
    <property type="entry name" value="RRM_1"/>
    <property type="match status" value="2"/>
</dbReference>
<name>A0A0B4HW37_METGA</name>
<keyword evidence="6" id="KW-1185">Reference proteome</keyword>
<evidence type="ECO:0000313" key="6">
    <source>
        <dbReference type="Proteomes" id="UP000031192"/>
    </source>
</evidence>
<dbReference type="CDD" id="cd00590">
    <property type="entry name" value="RRM_SF"/>
    <property type="match status" value="1"/>
</dbReference>
<dbReference type="GO" id="GO:0003723">
    <property type="term" value="F:RNA binding"/>
    <property type="evidence" value="ECO:0007669"/>
    <property type="project" value="UniProtKB-UniRule"/>
</dbReference>
<dbReference type="SMART" id="SM00360">
    <property type="entry name" value="RRM"/>
    <property type="match status" value="2"/>
</dbReference>
<evidence type="ECO:0000313" key="5">
    <source>
        <dbReference type="EMBL" id="KID83764.1"/>
    </source>
</evidence>
<feature type="domain" description="RRM" evidence="4">
    <location>
        <begin position="148"/>
        <end position="234"/>
    </location>
</feature>
<dbReference type="Proteomes" id="UP000031192">
    <property type="component" value="Unassembled WGS sequence"/>
</dbReference>
<keyword evidence="1" id="KW-0677">Repeat</keyword>
<gene>
    <name evidence="5" type="ORF">MGU_08955</name>
</gene>
<proteinExistence type="predicted"/>
<feature type="domain" description="RRM" evidence="4">
    <location>
        <begin position="14"/>
        <end position="93"/>
    </location>
</feature>
<dbReference type="InterPro" id="IPR012677">
    <property type="entry name" value="Nucleotide-bd_a/b_plait_sf"/>
</dbReference>
<comment type="caution">
    <text evidence="5">The sequence shown here is derived from an EMBL/GenBank/DDBJ whole genome shotgun (WGS) entry which is preliminary data.</text>
</comment>
<evidence type="ECO:0000256" key="1">
    <source>
        <dbReference type="ARBA" id="ARBA00022737"/>
    </source>
</evidence>
<dbReference type="InterPro" id="IPR000504">
    <property type="entry name" value="RRM_dom"/>
</dbReference>
<dbReference type="PROSITE" id="PS50102">
    <property type="entry name" value="RRM"/>
    <property type="match status" value="2"/>
</dbReference>
<sequence length="253" mass="28208">MEQAPQGQPDALATRIYLGNLPYTAKPFDIEEALAINGFSHIEKIHVSFDPVSGRNPGYCFVDFPDRDAADLALGSLSATIGGRRIKVGRCEPKKQRNRGRNHDLDPVLERWGDWTTQSSHGETKAIEQAPHGAMNHFEDMREGYEGRRLYVGGLGKMIDQPQHIREITDLFSDYPPAAIGKRITPHQTTRSRPGNHHYCFVDFKTKEQATAAMKALDGRVVAGGKLKVERAGSLPNKLMKHQARCQPETLPD</sequence>
<dbReference type="EMBL" id="AZNH01000053">
    <property type="protein sequence ID" value="KID83764.1"/>
    <property type="molecule type" value="Genomic_DNA"/>
</dbReference>
<protein>
    <submittedName>
        <fullName evidence="5">RNA recognition motif domain protein</fullName>
    </submittedName>
</protein>
<dbReference type="InterPro" id="IPR035979">
    <property type="entry name" value="RBD_domain_sf"/>
</dbReference>
<reference evidence="5 6" key="1">
    <citation type="journal article" date="2014" name="Proc. Natl. Acad. Sci. U.S.A.">
        <title>Trajectory and genomic determinants of fungal-pathogen speciation and host adaptation.</title>
        <authorList>
            <person name="Hu X."/>
            <person name="Xiao G."/>
            <person name="Zheng P."/>
            <person name="Shang Y."/>
            <person name="Su Y."/>
            <person name="Zhang X."/>
            <person name="Liu X."/>
            <person name="Zhan S."/>
            <person name="St Leger R.J."/>
            <person name="Wang C."/>
        </authorList>
    </citation>
    <scope>NUCLEOTIDE SEQUENCE [LARGE SCALE GENOMIC DNA]</scope>
    <source>
        <strain evidence="5 6">ARSEF 977</strain>
    </source>
</reference>
<accession>A0A0B4HW37</accession>
<evidence type="ECO:0000256" key="3">
    <source>
        <dbReference type="PROSITE-ProRule" id="PRU00176"/>
    </source>
</evidence>
<organism evidence="5 6">
    <name type="scientific">Metarhizium guizhouense (strain ARSEF 977)</name>
    <dbReference type="NCBI Taxonomy" id="1276136"/>
    <lineage>
        <taxon>Eukaryota</taxon>
        <taxon>Fungi</taxon>
        <taxon>Dikarya</taxon>
        <taxon>Ascomycota</taxon>
        <taxon>Pezizomycotina</taxon>
        <taxon>Sordariomycetes</taxon>
        <taxon>Hypocreomycetidae</taxon>
        <taxon>Hypocreales</taxon>
        <taxon>Clavicipitaceae</taxon>
        <taxon>Metarhizium</taxon>
    </lineage>
</organism>
<dbReference type="Gene3D" id="3.30.70.330">
    <property type="match status" value="2"/>
</dbReference>
<evidence type="ECO:0000259" key="4">
    <source>
        <dbReference type="PROSITE" id="PS50102"/>
    </source>
</evidence>
<keyword evidence="2 3" id="KW-0694">RNA-binding</keyword>
<dbReference type="PANTHER" id="PTHR23236:SF119">
    <property type="entry name" value="NUCLEAR RNA-BINDING PROTEIN SART-3"/>
    <property type="match status" value="1"/>
</dbReference>
<dbReference type="HOGENOM" id="CLU_050545_0_0_1"/>
<dbReference type="PANTHER" id="PTHR23236">
    <property type="entry name" value="EUKARYOTIC TRANSLATION INITIATION FACTOR 4B/4H"/>
    <property type="match status" value="1"/>
</dbReference>